<evidence type="ECO:0000313" key="3">
    <source>
        <dbReference type="Proteomes" id="UP000886520"/>
    </source>
</evidence>
<proteinExistence type="predicted"/>
<accession>A0A9D4U2U7</accession>
<gene>
    <name evidence="2" type="ORF">GOP47_0025480</name>
</gene>
<dbReference type="AlphaFoldDB" id="A0A9D4U2U7"/>
<organism evidence="2 3">
    <name type="scientific">Adiantum capillus-veneris</name>
    <name type="common">Maidenhair fern</name>
    <dbReference type="NCBI Taxonomy" id="13818"/>
    <lineage>
        <taxon>Eukaryota</taxon>
        <taxon>Viridiplantae</taxon>
        <taxon>Streptophyta</taxon>
        <taxon>Embryophyta</taxon>
        <taxon>Tracheophyta</taxon>
        <taxon>Polypodiopsida</taxon>
        <taxon>Polypodiidae</taxon>
        <taxon>Polypodiales</taxon>
        <taxon>Pteridineae</taxon>
        <taxon>Pteridaceae</taxon>
        <taxon>Vittarioideae</taxon>
        <taxon>Adiantum</taxon>
    </lineage>
</organism>
<dbReference type="PANTHER" id="PTHR33130">
    <property type="entry name" value="PUTATIVE (DUF1639)-RELATED"/>
    <property type="match status" value="1"/>
</dbReference>
<protein>
    <submittedName>
        <fullName evidence="2">Uncharacterized protein</fullName>
    </submittedName>
</protein>
<comment type="caution">
    <text evidence="2">The sequence shown here is derived from an EMBL/GenBank/DDBJ whole genome shotgun (WGS) entry which is preliminary data.</text>
</comment>
<evidence type="ECO:0000313" key="2">
    <source>
        <dbReference type="EMBL" id="KAI5059161.1"/>
    </source>
</evidence>
<dbReference type="Pfam" id="PF07797">
    <property type="entry name" value="DUF1639"/>
    <property type="match status" value="1"/>
</dbReference>
<feature type="region of interest" description="Disordered" evidence="1">
    <location>
        <begin position="121"/>
        <end position="145"/>
    </location>
</feature>
<dbReference type="PANTHER" id="PTHR33130:SF33">
    <property type="entry name" value="PUTATIVE (DUF1639)-RELATED"/>
    <property type="match status" value="1"/>
</dbReference>
<sequence length="383" mass="43175">MIWGCRSPLRHLVVDSDVDGGLGFRQRLLTITSPLLIFFLHRRLQLGSRLAFCSYGPLSSPVIWTQKHFPVVGRDQNLEKKSNAMLPSSLSQTTMKVTPAEERFPAEEAVLMVGAEEEMSGKPLEIGDPSPDRTMGKTSSLTEGPTVLHWGHRKRPRCNRVDNPKHSTITDEPAVLVRKTVRVKAEKVVATEMIKVKNGMRERPRLPHPEVEVHTHAHERRKRAKILRGGALDPVKAKMGTVSKEVKGAVPSHNAQRNNSHLSYVSKTRTSPDHNMSLPCRSVIPMSGSIEITAANIELDWPKFLISLSRKEKEDDFFMIKGTKLPQRPKRRPKVVERALHFCTPGSWLTDLSRGRYDVQEKKCVKKKPRGLKAMESMDSDSE</sequence>
<dbReference type="Proteomes" id="UP000886520">
    <property type="component" value="Chromosome 25"/>
</dbReference>
<dbReference type="InterPro" id="IPR012438">
    <property type="entry name" value="DUF1639"/>
</dbReference>
<dbReference type="OrthoDB" id="2018605at2759"/>
<dbReference type="EMBL" id="JABFUD020000025">
    <property type="protein sequence ID" value="KAI5059161.1"/>
    <property type="molecule type" value="Genomic_DNA"/>
</dbReference>
<evidence type="ECO:0000256" key="1">
    <source>
        <dbReference type="SAM" id="MobiDB-lite"/>
    </source>
</evidence>
<keyword evidence="3" id="KW-1185">Reference proteome</keyword>
<name>A0A9D4U2U7_ADICA</name>
<reference evidence="2" key="1">
    <citation type="submission" date="2021-01" db="EMBL/GenBank/DDBJ databases">
        <title>Adiantum capillus-veneris genome.</title>
        <authorList>
            <person name="Fang Y."/>
            <person name="Liao Q."/>
        </authorList>
    </citation>
    <scope>NUCLEOTIDE SEQUENCE</scope>
    <source>
        <strain evidence="2">H3</strain>
        <tissue evidence="2">Leaf</tissue>
    </source>
</reference>